<comment type="caution">
    <text evidence="3">The sequence shown here is derived from an EMBL/GenBank/DDBJ whole genome shotgun (WGS) entry which is preliminary data.</text>
</comment>
<sequence>MTRAPSENPPVLAGRTVLQIVPDLEAGGAERTTVDIAAALVKAGARALVATTGGRLVPELEAAGGTHIAFPAATKNPARILANAGALSRLIRREGVDLVHARSRAPAWSGLIAARRTGVPFVTTYHGAYRSVGRLKNFYNGVMARGDVVIANSGFTQALILKRHPQAEGRTRVVYRGTDLSRFDPAAVAPERVAAMRRAWGVAADRKVVLLPARLTSWKGQEVLIDAAGNLAAAGRMDFDVVLAGDEQGRTGYRDRLVDRMLKAGLGHRVRIVGHVEDVPAALAAADVVTTPSTEPEAFGRSAAEAQAMGKPVVVSDIGAVRETVLAPPEATEEARTGWRVPPSNALGLAQALNQALDLEPEAARAMGARGRAHVLSLFSLERMVAETLGIYRELLGPRP</sequence>
<keyword evidence="4" id="KW-1185">Reference proteome</keyword>
<dbReference type="GO" id="GO:0016758">
    <property type="term" value="F:hexosyltransferase activity"/>
    <property type="evidence" value="ECO:0007669"/>
    <property type="project" value="TreeGrafter"/>
</dbReference>
<dbReference type="CDD" id="cd03819">
    <property type="entry name" value="GT4_WavL-like"/>
    <property type="match status" value="1"/>
</dbReference>
<dbReference type="STRING" id="631454.N177_1224"/>
<keyword evidence="3" id="KW-0808">Transferase</keyword>
<dbReference type="PANTHER" id="PTHR45947:SF3">
    <property type="entry name" value="SULFOQUINOVOSYL TRANSFERASE SQD2"/>
    <property type="match status" value="1"/>
</dbReference>
<accession>V4RKT0</accession>
<reference evidence="3 4" key="1">
    <citation type="journal article" date="2014" name="Genome Announc.">
        <title>Draft Genome Sequence of Lutibaculum baratangense Strain AMV1T, Isolated from a Mud Volcano in Andamans, India.</title>
        <authorList>
            <person name="Singh A."/>
            <person name="Sreenivas A."/>
            <person name="Sathyanarayana Reddy G."/>
            <person name="Pinnaka A.K."/>
            <person name="Shivaji S."/>
        </authorList>
    </citation>
    <scope>NUCLEOTIDE SEQUENCE [LARGE SCALE GENOMIC DNA]</scope>
    <source>
        <strain evidence="3 4">AMV1</strain>
    </source>
</reference>
<dbReference type="EMBL" id="AWXZ01000017">
    <property type="protein sequence ID" value="ESR25889.1"/>
    <property type="molecule type" value="Genomic_DNA"/>
</dbReference>
<dbReference type="RefSeq" id="WP_023431369.1">
    <property type="nucleotide sequence ID" value="NZ_AWXZ01000017.1"/>
</dbReference>
<evidence type="ECO:0000259" key="2">
    <source>
        <dbReference type="Pfam" id="PF13439"/>
    </source>
</evidence>
<dbReference type="InterPro" id="IPR001296">
    <property type="entry name" value="Glyco_trans_1"/>
</dbReference>
<evidence type="ECO:0000313" key="4">
    <source>
        <dbReference type="Proteomes" id="UP000017819"/>
    </source>
</evidence>
<feature type="domain" description="Glycosyl transferase family 1" evidence="1">
    <location>
        <begin position="196"/>
        <end position="373"/>
    </location>
</feature>
<dbReference type="Pfam" id="PF00534">
    <property type="entry name" value="Glycos_transf_1"/>
    <property type="match status" value="1"/>
</dbReference>
<dbReference type="Proteomes" id="UP000017819">
    <property type="component" value="Unassembled WGS sequence"/>
</dbReference>
<evidence type="ECO:0000313" key="3">
    <source>
        <dbReference type="EMBL" id="ESR25889.1"/>
    </source>
</evidence>
<dbReference type="SUPFAM" id="SSF53756">
    <property type="entry name" value="UDP-Glycosyltransferase/glycogen phosphorylase"/>
    <property type="match status" value="1"/>
</dbReference>
<proteinExistence type="predicted"/>
<organism evidence="3 4">
    <name type="scientific">Lutibaculum baratangense AMV1</name>
    <dbReference type="NCBI Taxonomy" id="631454"/>
    <lineage>
        <taxon>Bacteria</taxon>
        <taxon>Pseudomonadati</taxon>
        <taxon>Pseudomonadota</taxon>
        <taxon>Alphaproteobacteria</taxon>
        <taxon>Hyphomicrobiales</taxon>
        <taxon>Tepidamorphaceae</taxon>
        <taxon>Lutibaculum</taxon>
    </lineage>
</organism>
<dbReference type="PANTHER" id="PTHR45947">
    <property type="entry name" value="SULFOQUINOVOSYL TRANSFERASE SQD2"/>
    <property type="match status" value="1"/>
</dbReference>
<dbReference type="Gene3D" id="3.40.50.2000">
    <property type="entry name" value="Glycogen Phosphorylase B"/>
    <property type="match status" value="2"/>
</dbReference>
<dbReference type="AlphaFoldDB" id="V4RKT0"/>
<dbReference type="Pfam" id="PF13439">
    <property type="entry name" value="Glyco_transf_4"/>
    <property type="match status" value="1"/>
</dbReference>
<dbReference type="OrthoDB" id="5147801at2"/>
<dbReference type="eggNOG" id="COG0438">
    <property type="taxonomic scope" value="Bacteria"/>
</dbReference>
<dbReference type="PATRIC" id="fig|631454.5.peg.1209"/>
<dbReference type="InterPro" id="IPR050194">
    <property type="entry name" value="Glycosyltransferase_grp1"/>
</dbReference>
<dbReference type="InterPro" id="IPR028098">
    <property type="entry name" value="Glyco_trans_4-like_N"/>
</dbReference>
<protein>
    <submittedName>
        <fullName evidence="3">Glycosyltransferase</fullName>
    </submittedName>
</protein>
<feature type="domain" description="Glycosyltransferase subfamily 4-like N-terminal" evidence="2">
    <location>
        <begin position="27"/>
        <end position="182"/>
    </location>
</feature>
<name>V4RKT0_9HYPH</name>
<evidence type="ECO:0000259" key="1">
    <source>
        <dbReference type="Pfam" id="PF00534"/>
    </source>
</evidence>
<gene>
    <name evidence="3" type="ORF">N177_1224</name>
</gene>